<dbReference type="InterPro" id="IPR003593">
    <property type="entry name" value="AAA+_ATPase"/>
</dbReference>
<feature type="domain" description="Clp ATPase C-terminal" evidence="6">
    <location>
        <begin position="367"/>
        <end position="466"/>
    </location>
</feature>
<evidence type="ECO:0000313" key="8">
    <source>
        <dbReference type="Proteomes" id="UP000051166"/>
    </source>
</evidence>
<dbReference type="GO" id="GO:0008233">
    <property type="term" value="F:peptidase activity"/>
    <property type="evidence" value="ECO:0007669"/>
    <property type="project" value="UniProtKB-KW"/>
</dbReference>
<name>A0A0R1V1M1_9LACO</name>
<keyword evidence="7" id="KW-0378">Hydrolase</keyword>
<keyword evidence="7" id="KW-0645">Protease</keyword>
<dbReference type="FunFam" id="3.40.50.300:FF:000220">
    <property type="entry name" value="ATP-dependent protease ATPase subunit HslU"/>
    <property type="match status" value="1"/>
</dbReference>
<gene>
    <name evidence="7" type="ORF">FD50_GL000212</name>
</gene>
<dbReference type="InterPro" id="IPR019489">
    <property type="entry name" value="Clp_ATPase_C"/>
</dbReference>
<evidence type="ECO:0000259" key="5">
    <source>
        <dbReference type="SMART" id="SM00382"/>
    </source>
</evidence>
<evidence type="ECO:0000259" key="6">
    <source>
        <dbReference type="SMART" id="SM01086"/>
    </source>
</evidence>
<dbReference type="GO" id="GO:0051603">
    <property type="term" value="P:proteolysis involved in protein catabolic process"/>
    <property type="evidence" value="ECO:0007669"/>
    <property type="project" value="TreeGrafter"/>
</dbReference>
<dbReference type="PANTHER" id="PTHR48102">
    <property type="entry name" value="ATP-DEPENDENT CLP PROTEASE ATP-BINDING SUBUNIT CLPX-LIKE, MITOCHONDRIAL-RELATED"/>
    <property type="match status" value="1"/>
</dbReference>
<evidence type="ECO:0000313" key="7">
    <source>
        <dbReference type="EMBL" id="KRL99511.1"/>
    </source>
</evidence>
<dbReference type="GO" id="GO:0016887">
    <property type="term" value="F:ATP hydrolysis activity"/>
    <property type="evidence" value="ECO:0007669"/>
    <property type="project" value="InterPro"/>
</dbReference>
<feature type="domain" description="AAA+ ATPase" evidence="5">
    <location>
        <begin position="51"/>
        <end position="421"/>
    </location>
</feature>
<keyword evidence="3 7" id="KW-0067">ATP-binding</keyword>
<dbReference type="PANTHER" id="PTHR48102:SF3">
    <property type="entry name" value="ATP-DEPENDENT PROTEASE ATPASE SUBUNIT HSLU"/>
    <property type="match status" value="1"/>
</dbReference>
<dbReference type="NCBIfam" id="NF003544">
    <property type="entry name" value="PRK05201.1"/>
    <property type="match status" value="1"/>
</dbReference>
<proteinExistence type="inferred from homology"/>
<dbReference type="Pfam" id="PF00004">
    <property type="entry name" value="AAA"/>
    <property type="match status" value="1"/>
</dbReference>
<dbReference type="Gene3D" id="1.10.8.10">
    <property type="entry name" value="DNA helicase RuvA subunit, C-terminal domain"/>
    <property type="match status" value="1"/>
</dbReference>
<dbReference type="OrthoDB" id="9804062at2"/>
<dbReference type="InterPro" id="IPR003959">
    <property type="entry name" value="ATPase_AAA_core"/>
</dbReference>
<dbReference type="AlphaFoldDB" id="A0A0R1V1M1"/>
<dbReference type="SUPFAM" id="SSF52540">
    <property type="entry name" value="P-loop containing nucleoside triphosphate hydrolases"/>
    <property type="match status" value="1"/>
</dbReference>
<dbReference type="SMART" id="SM01086">
    <property type="entry name" value="ClpB_D2-small"/>
    <property type="match status" value="1"/>
</dbReference>
<dbReference type="NCBIfam" id="TIGR00390">
    <property type="entry name" value="hslU"/>
    <property type="match status" value="1"/>
</dbReference>
<comment type="caution">
    <text evidence="7">The sequence shown here is derived from an EMBL/GenBank/DDBJ whole genome shotgun (WGS) entry which is preliminary data.</text>
</comment>
<comment type="similarity">
    <text evidence="1">Belongs to the ClpX chaperone family. HslU subfamily.</text>
</comment>
<keyword evidence="8" id="KW-1185">Reference proteome</keyword>
<dbReference type="Proteomes" id="UP000051166">
    <property type="component" value="Unassembled WGS sequence"/>
</dbReference>
<dbReference type="GO" id="GO:0005524">
    <property type="term" value="F:ATP binding"/>
    <property type="evidence" value="ECO:0007669"/>
    <property type="project" value="UniProtKB-KW"/>
</dbReference>
<evidence type="ECO:0000256" key="4">
    <source>
        <dbReference type="ARBA" id="ARBA00023186"/>
    </source>
</evidence>
<dbReference type="PATRIC" id="fig|1423801.4.peg.214"/>
<evidence type="ECO:0000256" key="2">
    <source>
        <dbReference type="ARBA" id="ARBA00022741"/>
    </source>
</evidence>
<dbReference type="GO" id="GO:0009376">
    <property type="term" value="C:HslUV protease complex"/>
    <property type="evidence" value="ECO:0007669"/>
    <property type="project" value="InterPro"/>
</dbReference>
<accession>A0A0R1V1M1</accession>
<reference evidence="7 8" key="1">
    <citation type="journal article" date="2015" name="Genome Announc.">
        <title>Expanding the biotechnology potential of lactobacilli through comparative genomics of 213 strains and associated genera.</title>
        <authorList>
            <person name="Sun Z."/>
            <person name="Harris H.M."/>
            <person name="McCann A."/>
            <person name="Guo C."/>
            <person name="Argimon S."/>
            <person name="Zhang W."/>
            <person name="Yang X."/>
            <person name="Jeffery I.B."/>
            <person name="Cooney J.C."/>
            <person name="Kagawa T.F."/>
            <person name="Liu W."/>
            <person name="Song Y."/>
            <person name="Salvetti E."/>
            <person name="Wrobel A."/>
            <person name="Rasinkangas P."/>
            <person name="Parkhill J."/>
            <person name="Rea M.C."/>
            <person name="O'Sullivan O."/>
            <person name="Ritari J."/>
            <person name="Douillard F.P."/>
            <person name="Paul Ross R."/>
            <person name="Yang R."/>
            <person name="Briner A.E."/>
            <person name="Felis G.E."/>
            <person name="de Vos W.M."/>
            <person name="Barrangou R."/>
            <person name="Klaenhammer T.R."/>
            <person name="Caufield P.W."/>
            <person name="Cui Y."/>
            <person name="Zhang H."/>
            <person name="O'Toole P.W."/>
        </authorList>
    </citation>
    <scope>NUCLEOTIDE SEQUENCE [LARGE SCALE GENOMIC DNA]</scope>
    <source>
        <strain evidence="7 8">DSM 16230</strain>
    </source>
</reference>
<dbReference type="STRING" id="1423801.FD50_GL000212"/>
<evidence type="ECO:0000256" key="3">
    <source>
        <dbReference type="ARBA" id="ARBA00022840"/>
    </source>
</evidence>
<sequence>MKPIDKTPKQIVKELNQYVIGQDEAKKAIAVALRNRYRRLQLTGQMQEEITPKNVLMIGPTGVGKTEIARRLAKIVQAPFIKVEATKFTEVGYVGRDVESMVRDLVEVAYQMEEEIEFQQIRPEAQKNAEKRLIRLIVPAKKKSQEKQANEQQNFMQLFRDLQSGKMPANFGQTQAAEEEVTDEVRDERLSVSEQLKRGQLENREVTVKVADPTRKFQGQNGMLGQMGVDLGDALSALTPPKQVERTMTVAQAREVLIREESEKLVNTADIAERALKRAEDTGIIFIDEIDKVTSKSQKNAGEVSREGVQRDILPIVEGSQVQTKYGLLDTDHILFIASGAFHESKPSDLIAELQGRFPIRVELNELKSEDFVRILTEPNNALVKQYIALIGTDNIKVTFTIEAIRRISEIAYRINHENENIGARRLHTILERLLEDILYEGPDMQMGEITITESYVNNKIGDIAADKDLSQYIL</sequence>
<protein>
    <submittedName>
        <fullName evidence="7">ATP-dependent protease ATP-binding subunit HslU</fullName>
    </submittedName>
</protein>
<evidence type="ECO:0000256" key="1">
    <source>
        <dbReference type="ARBA" id="ARBA00009771"/>
    </source>
</evidence>
<dbReference type="Gene3D" id="3.40.50.300">
    <property type="entry name" value="P-loop containing nucleotide triphosphate hydrolases"/>
    <property type="match status" value="2"/>
</dbReference>
<dbReference type="RefSeq" id="WP_056960353.1">
    <property type="nucleotide sequence ID" value="NZ_AZFQ01000026.1"/>
</dbReference>
<keyword evidence="4" id="KW-0143">Chaperone</keyword>
<dbReference type="EMBL" id="AZFQ01000026">
    <property type="protein sequence ID" value="KRL99511.1"/>
    <property type="molecule type" value="Genomic_DNA"/>
</dbReference>
<dbReference type="Pfam" id="PF07724">
    <property type="entry name" value="AAA_2"/>
    <property type="match status" value="1"/>
</dbReference>
<dbReference type="InterPro" id="IPR004491">
    <property type="entry name" value="HslU"/>
</dbReference>
<dbReference type="SMART" id="SM00382">
    <property type="entry name" value="AAA"/>
    <property type="match status" value="1"/>
</dbReference>
<dbReference type="Gene3D" id="1.10.8.60">
    <property type="match status" value="1"/>
</dbReference>
<dbReference type="InterPro" id="IPR027417">
    <property type="entry name" value="P-loop_NTPase"/>
</dbReference>
<dbReference type="InterPro" id="IPR050052">
    <property type="entry name" value="ATP-dep_Clp_protease_ClpX"/>
</dbReference>
<keyword evidence="2" id="KW-0547">Nucleotide-binding</keyword>
<organism evidence="7 8">
    <name type="scientific">Liquorilactobacillus satsumensis DSM 16230 = JCM 12392</name>
    <dbReference type="NCBI Taxonomy" id="1423801"/>
    <lineage>
        <taxon>Bacteria</taxon>
        <taxon>Bacillati</taxon>
        <taxon>Bacillota</taxon>
        <taxon>Bacilli</taxon>
        <taxon>Lactobacillales</taxon>
        <taxon>Lactobacillaceae</taxon>
        <taxon>Liquorilactobacillus</taxon>
    </lineage>
</organism>
<dbReference type="GeneID" id="98307671"/>